<dbReference type="AlphaFoldDB" id="A0A0V1MSH9"/>
<sequence length="83" mass="9624">MSYRCHRTIPGLNNSLGDGKPIKQAVRRMAFTRRLVEETLAEILWSLIITGCTGKERDWVFIPLLRQLLQVQRGHPERRPPDS</sequence>
<keyword evidence="2" id="KW-1185">Reference proteome</keyword>
<comment type="caution">
    <text evidence="1">The sequence shown here is derived from an EMBL/GenBank/DDBJ whole genome shotgun (WGS) entry which is preliminary data.</text>
</comment>
<dbReference type="EMBL" id="JYDO01000050">
    <property type="protein sequence ID" value="KRZ74480.1"/>
    <property type="molecule type" value="Genomic_DNA"/>
</dbReference>
<name>A0A0V1MSH9_9BILA</name>
<evidence type="ECO:0000313" key="1">
    <source>
        <dbReference type="EMBL" id="KRZ74480.1"/>
    </source>
</evidence>
<reference evidence="1 2" key="1">
    <citation type="submission" date="2015-01" db="EMBL/GenBank/DDBJ databases">
        <title>Evolution of Trichinella species and genotypes.</title>
        <authorList>
            <person name="Korhonen P.K."/>
            <person name="Edoardo P."/>
            <person name="Giuseppe L.R."/>
            <person name="Gasser R.B."/>
        </authorList>
    </citation>
    <scope>NUCLEOTIDE SEQUENCE [LARGE SCALE GENOMIC DNA]</scope>
    <source>
        <strain evidence="1">ISS1980</strain>
    </source>
</reference>
<organism evidence="1 2">
    <name type="scientific">Trichinella papuae</name>
    <dbReference type="NCBI Taxonomy" id="268474"/>
    <lineage>
        <taxon>Eukaryota</taxon>
        <taxon>Metazoa</taxon>
        <taxon>Ecdysozoa</taxon>
        <taxon>Nematoda</taxon>
        <taxon>Enoplea</taxon>
        <taxon>Dorylaimia</taxon>
        <taxon>Trichinellida</taxon>
        <taxon>Trichinellidae</taxon>
        <taxon>Trichinella</taxon>
    </lineage>
</organism>
<dbReference type="Proteomes" id="UP000054843">
    <property type="component" value="Unassembled WGS sequence"/>
</dbReference>
<accession>A0A0V1MSH9</accession>
<protein>
    <submittedName>
        <fullName evidence="1">Uncharacterized protein</fullName>
    </submittedName>
</protein>
<proteinExistence type="predicted"/>
<gene>
    <name evidence="1" type="ORF">T10_8811</name>
</gene>
<evidence type="ECO:0000313" key="2">
    <source>
        <dbReference type="Proteomes" id="UP000054843"/>
    </source>
</evidence>